<dbReference type="RefSeq" id="WP_068121728.1">
    <property type="nucleotide sequence ID" value="NZ_CCXJ01000412.1"/>
</dbReference>
<dbReference type="Pfam" id="PF07398">
    <property type="entry name" value="MDMPI_C"/>
    <property type="match status" value="1"/>
</dbReference>
<keyword evidence="5" id="KW-1185">Reference proteome</keyword>
<evidence type="ECO:0000256" key="1">
    <source>
        <dbReference type="SAM" id="MobiDB-lite"/>
    </source>
</evidence>
<dbReference type="NCBIfam" id="TIGR03083">
    <property type="entry name" value="maleylpyruvate isomerase family mycothiol-dependent enzyme"/>
    <property type="match status" value="1"/>
</dbReference>
<dbReference type="Pfam" id="PF11716">
    <property type="entry name" value="MDMPI_N"/>
    <property type="match status" value="1"/>
</dbReference>
<dbReference type="InterPro" id="IPR010872">
    <property type="entry name" value="MDMPI_C-term_domain"/>
</dbReference>
<comment type="caution">
    <text evidence="4">The sequence shown here is derived from an EMBL/GenBank/DDBJ whole genome shotgun (WGS) entry which is preliminary data.</text>
</comment>
<evidence type="ECO:0000313" key="4">
    <source>
        <dbReference type="EMBL" id="MDP9821469.1"/>
    </source>
</evidence>
<name>A0ABT9NM20_9ACTN</name>
<dbReference type="Proteomes" id="UP001240447">
    <property type="component" value="Unassembled WGS sequence"/>
</dbReference>
<feature type="domain" description="Mycothiol-dependent maleylpyruvate isomerase metal-binding" evidence="3">
    <location>
        <begin position="18"/>
        <end position="158"/>
    </location>
</feature>
<dbReference type="InterPro" id="IPR017517">
    <property type="entry name" value="Maleyloyr_isom"/>
</dbReference>
<dbReference type="SUPFAM" id="SSF109854">
    <property type="entry name" value="DinB/YfiT-like putative metalloenzymes"/>
    <property type="match status" value="1"/>
</dbReference>
<dbReference type="InterPro" id="IPR034660">
    <property type="entry name" value="DinB/YfiT-like"/>
</dbReference>
<feature type="domain" description="MDMPI C-terminal" evidence="2">
    <location>
        <begin position="183"/>
        <end position="266"/>
    </location>
</feature>
<proteinExistence type="predicted"/>
<dbReference type="EMBL" id="JAUSQM010000001">
    <property type="protein sequence ID" value="MDP9821469.1"/>
    <property type="molecule type" value="Genomic_DNA"/>
</dbReference>
<evidence type="ECO:0000313" key="5">
    <source>
        <dbReference type="Proteomes" id="UP001240447"/>
    </source>
</evidence>
<feature type="region of interest" description="Disordered" evidence="1">
    <location>
        <begin position="117"/>
        <end position="136"/>
    </location>
</feature>
<evidence type="ECO:0000259" key="2">
    <source>
        <dbReference type="Pfam" id="PF07398"/>
    </source>
</evidence>
<gene>
    <name evidence="4" type="ORF">J2S59_001278</name>
</gene>
<protein>
    <submittedName>
        <fullName evidence="4">Uncharacterized protein (TIGR03083 family)</fullName>
    </submittedName>
</protein>
<dbReference type="Gene3D" id="1.20.120.450">
    <property type="entry name" value="dinb family like domain"/>
    <property type="match status" value="1"/>
</dbReference>
<sequence length="277" mass="29844">MNSTPDSVRLAGYVSVWQRSVDDVIALLRELEPHEWDRPTDLAGWDVRAVASHLAHLESSLAGNPQERVQVPEGLAHVTGQMSAFTEMGVIPRRTWPTEQIVQELADSVAVRAEQLAADPPTDGSARPPKTPGGIDWDWETLLSNRPLDVAMHEQDIRRATDRPGNLDSPAIAHCIRRLTPGLAFVWAKLAGAAPGQTLRVVVQGPTEADLGFTVGDNGRAVALAEPPTDPTVTVRLSTEDFLLLTGGRRPLEQTTATYDGDSTLGPAVLANLNVTP</sequence>
<accession>A0ABT9NM20</accession>
<evidence type="ECO:0000259" key="3">
    <source>
        <dbReference type="Pfam" id="PF11716"/>
    </source>
</evidence>
<reference evidence="4 5" key="1">
    <citation type="submission" date="2023-07" db="EMBL/GenBank/DDBJ databases">
        <title>Sequencing the genomes of 1000 actinobacteria strains.</title>
        <authorList>
            <person name="Klenk H.-P."/>
        </authorList>
    </citation>
    <scope>NUCLEOTIDE SEQUENCE [LARGE SCALE GENOMIC DNA]</scope>
    <source>
        <strain evidence="4 5">GD13</strain>
    </source>
</reference>
<dbReference type="InterPro" id="IPR024344">
    <property type="entry name" value="MDMPI_metal-binding"/>
</dbReference>
<organism evidence="4 5">
    <name type="scientific">Nocardioides massiliensis</name>
    <dbReference type="NCBI Taxonomy" id="1325935"/>
    <lineage>
        <taxon>Bacteria</taxon>
        <taxon>Bacillati</taxon>
        <taxon>Actinomycetota</taxon>
        <taxon>Actinomycetes</taxon>
        <taxon>Propionibacteriales</taxon>
        <taxon>Nocardioidaceae</taxon>
        <taxon>Nocardioides</taxon>
    </lineage>
</organism>